<comment type="caution">
    <text evidence="2">The sequence shown here is derived from an EMBL/GenBank/DDBJ whole genome shotgun (WGS) entry which is preliminary data.</text>
</comment>
<reference evidence="2" key="1">
    <citation type="submission" date="2021-10" db="EMBL/GenBank/DDBJ databases">
        <authorList>
            <person name="Piombo E."/>
        </authorList>
    </citation>
    <scope>NUCLEOTIDE SEQUENCE</scope>
</reference>
<keyword evidence="3" id="KW-1185">Reference proteome</keyword>
<name>A0A9N9VUS8_9HYPO</name>
<evidence type="ECO:0000313" key="2">
    <source>
        <dbReference type="EMBL" id="CAH0030392.1"/>
    </source>
</evidence>
<organism evidence="2 3">
    <name type="scientific">Clonostachys rhizophaga</name>
    <dbReference type="NCBI Taxonomy" id="160324"/>
    <lineage>
        <taxon>Eukaryota</taxon>
        <taxon>Fungi</taxon>
        <taxon>Dikarya</taxon>
        <taxon>Ascomycota</taxon>
        <taxon>Pezizomycotina</taxon>
        <taxon>Sordariomycetes</taxon>
        <taxon>Hypocreomycetidae</taxon>
        <taxon>Hypocreales</taxon>
        <taxon>Bionectriaceae</taxon>
        <taxon>Clonostachys</taxon>
    </lineage>
</organism>
<sequence length="143" mass="15441">MRPSIAAILAVCVCSSEAAIIGVLAPESIRIGSVADLKIWTGSVKPRADDIAVAFGWSSRDSAVEGNIGNLLRYTYLGPYESNLGLFNISIPVRFPADIPKGEGVISASIFSLLHDQNVAHLRNFQINVTFDDKTTSPNYVFQ</sequence>
<dbReference type="Proteomes" id="UP000696573">
    <property type="component" value="Unassembled WGS sequence"/>
</dbReference>
<dbReference type="AlphaFoldDB" id="A0A9N9VUS8"/>
<proteinExistence type="predicted"/>
<evidence type="ECO:0000313" key="3">
    <source>
        <dbReference type="Proteomes" id="UP000696573"/>
    </source>
</evidence>
<evidence type="ECO:0000256" key="1">
    <source>
        <dbReference type="SAM" id="SignalP"/>
    </source>
</evidence>
<dbReference type="EMBL" id="CABFNQ020000740">
    <property type="protein sequence ID" value="CAH0030392.1"/>
    <property type="molecule type" value="Genomic_DNA"/>
</dbReference>
<dbReference type="Pfam" id="PF19271">
    <property type="entry name" value="Nis1"/>
    <property type="match status" value="1"/>
</dbReference>
<feature type="chain" id="PRO_5040386671" evidence="1">
    <location>
        <begin position="19"/>
        <end position="143"/>
    </location>
</feature>
<feature type="signal peptide" evidence="1">
    <location>
        <begin position="1"/>
        <end position="18"/>
    </location>
</feature>
<protein>
    <submittedName>
        <fullName evidence="2">Uncharacterized protein</fullName>
    </submittedName>
</protein>
<dbReference type="InterPro" id="IPR045469">
    <property type="entry name" value="Nis1"/>
</dbReference>
<accession>A0A9N9VUS8</accession>
<gene>
    <name evidence="2" type="ORF">CRHIZ90672A_00003400</name>
</gene>
<dbReference type="OrthoDB" id="5128076at2759"/>
<keyword evidence="1" id="KW-0732">Signal</keyword>